<sequence length="36" mass="4003">MPSKGRFLGPRTSSARPRGRRPARLSSGGSRPRRRP</sequence>
<accession>A0A0A9EWF0</accession>
<evidence type="ECO:0000256" key="1">
    <source>
        <dbReference type="SAM" id="MobiDB-lite"/>
    </source>
</evidence>
<reference evidence="2" key="2">
    <citation type="journal article" date="2015" name="Data Brief">
        <title>Shoot transcriptome of the giant reed, Arundo donax.</title>
        <authorList>
            <person name="Barrero R.A."/>
            <person name="Guerrero F.D."/>
            <person name="Moolhuijzen P."/>
            <person name="Goolsby J.A."/>
            <person name="Tidwell J."/>
            <person name="Bellgard S.E."/>
            <person name="Bellgard M.I."/>
        </authorList>
    </citation>
    <scope>NUCLEOTIDE SEQUENCE</scope>
    <source>
        <tissue evidence="2">Shoot tissue taken approximately 20 cm above the soil surface</tissue>
    </source>
</reference>
<dbReference type="EMBL" id="GBRH01192821">
    <property type="protein sequence ID" value="JAE05075.1"/>
    <property type="molecule type" value="Transcribed_RNA"/>
</dbReference>
<organism evidence="2">
    <name type="scientific">Arundo donax</name>
    <name type="common">Giant reed</name>
    <name type="synonym">Donax arundinaceus</name>
    <dbReference type="NCBI Taxonomy" id="35708"/>
    <lineage>
        <taxon>Eukaryota</taxon>
        <taxon>Viridiplantae</taxon>
        <taxon>Streptophyta</taxon>
        <taxon>Embryophyta</taxon>
        <taxon>Tracheophyta</taxon>
        <taxon>Spermatophyta</taxon>
        <taxon>Magnoliopsida</taxon>
        <taxon>Liliopsida</taxon>
        <taxon>Poales</taxon>
        <taxon>Poaceae</taxon>
        <taxon>PACMAD clade</taxon>
        <taxon>Arundinoideae</taxon>
        <taxon>Arundineae</taxon>
        <taxon>Arundo</taxon>
    </lineage>
</organism>
<dbReference type="AlphaFoldDB" id="A0A0A9EWF0"/>
<feature type="region of interest" description="Disordered" evidence="1">
    <location>
        <begin position="1"/>
        <end position="36"/>
    </location>
</feature>
<proteinExistence type="predicted"/>
<reference evidence="2" key="1">
    <citation type="submission" date="2014-09" db="EMBL/GenBank/DDBJ databases">
        <authorList>
            <person name="Magalhaes I.L.F."/>
            <person name="Oliveira U."/>
            <person name="Santos F.R."/>
            <person name="Vidigal T.H.D.A."/>
            <person name="Brescovit A.D."/>
            <person name="Santos A.J."/>
        </authorList>
    </citation>
    <scope>NUCLEOTIDE SEQUENCE</scope>
    <source>
        <tissue evidence="2">Shoot tissue taken approximately 20 cm above the soil surface</tissue>
    </source>
</reference>
<evidence type="ECO:0000313" key="2">
    <source>
        <dbReference type="EMBL" id="JAE05075.1"/>
    </source>
</evidence>
<protein>
    <submittedName>
        <fullName evidence="2">Uncharacterized protein</fullName>
    </submittedName>
</protein>
<name>A0A0A9EWF0_ARUDO</name>